<keyword evidence="1" id="KW-0732">Signal</keyword>
<feature type="domain" description="Calcineurin-like phosphoesterase" evidence="4">
    <location>
        <begin position="98"/>
        <end position="317"/>
    </location>
</feature>
<dbReference type="InterPro" id="IPR029052">
    <property type="entry name" value="Metallo-depent_PP-like"/>
</dbReference>
<dbReference type="GO" id="GO:0016787">
    <property type="term" value="F:hydrolase activity"/>
    <property type="evidence" value="ECO:0007669"/>
    <property type="project" value="UniProtKB-KW"/>
</dbReference>
<feature type="transmembrane region" description="Helical" evidence="3">
    <location>
        <begin position="68"/>
        <end position="90"/>
    </location>
</feature>
<protein>
    <recommendedName>
        <fullName evidence="4">Calcineurin-like phosphoesterase domain-containing protein</fullName>
    </recommendedName>
</protein>
<evidence type="ECO:0000256" key="1">
    <source>
        <dbReference type="ARBA" id="ARBA00022729"/>
    </source>
</evidence>
<evidence type="ECO:0000256" key="2">
    <source>
        <dbReference type="ARBA" id="ARBA00022801"/>
    </source>
</evidence>
<evidence type="ECO:0000256" key="3">
    <source>
        <dbReference type="SAM" id="Phobius"/>
    </source>
</evidence>
<keyword evidence="6" id="KW-1185">Reference proteome</keyword>
<comment type="caution">
    <text evidence="5">The sequence shown here is derived from an EMBL/GenBank/DDBJ whole genome shotgun (WGS) entry which is preliminary data.</text>
</comment>
<gene>
    <name evidence="5" type="ORF">WJX72_005515</name>
</gene>
<dbReference type="InterPro" id="IPR004843">
    <property type="entry name" value="Calcineurin-like_PHP"/>
</dbReference>
<dbReference type="Proteomes" id="UP001489004">
    <property type="component" value="Unassembled WGS sequence"/>
</dbReference>
<evidence type="ECO:0000313" key="6">
    <source>
        <dbReference type="Proteomes" id="UP001489004"/>
    </source>
</evidence>
<dbReference type="PANTHER" id="PTHR10161:SF14">
    <property type="entry name" value="TARTRATE-RESISTANT ACID PHOSPHATASE TYPE 5"/>
    <property type="match status" value="1"/>
</dbReference>
<dbReference type="Gene3D" id="3.60.21.10">
    <property type="match status" value="1"/>
</dbReference>
<evidence type="ECO:0000313" key="5">
    <source>
        <dbReference type="EMBL" id="KAK9807654.1"/>
    </source>
</evidence>
<dbReference type="InterPro" id="IPR051558">
    <property type="entry name" value="Metallophosphoesterase_PAP"/>
</dbReference>
<dbReference type="EMBL" id="JALJOR010000012">
    <property type="protein sequence ID" value="KAK9807654.1"/>
    <property type="molecule type" value="Genomic_DNA"/>
</dbReference>
<reference evidence="5 6" key="1">
    <citation type="journal article" date="2024" name="Nat. Commun.">
        <title>Phylogenomics reveals the evolutionary origins of lichenization in chlorophyte algae.</title>
        <authorList>
            <person name="Puginier C."/>
            <person name="Libourel C."/>
            <person name="Otte J."/>
            <person name="Skaloud P."/>
            <person name="Haon M."/>
            <person name="Grisel S."/>
            <person name="Petersen M."/>
            <person name="Berrin J.G."/>
            <person name="Delaux P.M."/>
            <person name="Dal Grande F."/>
            <person name="Keller J."/>
        </authorList>
    </citation>
    <scope>NUCLEOTIDE SEQUENCE [LARGE SCALE GENOMIC DNA]</scope>
    <source>
        <strain evidence="5 6">SAG 2043</strain>
    </source>
</reference>
<dbReference type="SUPFAM" id="SSF56300">
    <property type="entry name" value="Metallo-dependent phosphatases"/>
    <property type="match status" value="1"/>
</dbReference>
<keyword evidence="3" id="KW-0472">Membrane</keyword>
<dbReference type="PANTHER" id="PTHR10161">
    <property type="entry name" value="TARTRATE-RESISTANT ACID PHOSPHATASE TYPE 5"/>
    <property type="match status" value="1"/>
</dbReference>
<name>A0AAW1PD41_9CHLO</name>
<proteinExistence type="predicted"/>
<keyword evidence="2" id="KW-0378">Hydrolase</keyword>
<dbReference type="AlphaFoldDB" id="A0AAW1PD41"/>
<sequence>MSSEGLLRKVPLPVSNLIARTSSEAESLVQHGSAYPRLHASDSQGQQRCSSERWRPAFLSQVRLRHALLGLILLAGAVLGICALSSGSLFDGDEVYAKFLVVGDWGRLGQSNQTEVARVMAKKAALLKANFVISTGDNFYDSGLLGSDDPAFDTSFRDVYTAASLQIPWFAILGNRDYGSDSDCDPDSAGCTYSPLHQLSLELVKRDARWNLERSYQLTLGGGQAEIFFIDTTPYIEDYYSEPWAGFVGGIREQSWRSELAELETKLARSAASWKIVIGHHAIRSNRRRRYDLLADSLEPLLERYGVQAYFCGHDHDLQHINAEGSGVHYLVSGAGSLTTKGFLDDADSLFQYDGSGFVAVTLSRDELLCEFLGIEGNYLQPIHTARIPKLPPH</sequence>
<keyword evidence="3" id="KW-1133">Transmembrane helix</keyword>
<organism evidence="5 6">
    <name type="scientific">[Myrmecia] bisecta</name>
    <dbReference type="NCBI Taxonomy" id="41462"/>
    <lineage>
        <taxon>Eukaryota</taxon>
        <taxon>Viridiplantae</taxon>
        <taxon>Chlorophyta</taxon>
        <taxon>core chlorophytes</taxon>
        <taxon>Trebouxiophyceae</taxon>
        <taxon>Trebouxiales</taxon>
        <taxon>Trebouxiaceae</taxon>
        <taxon>Myrmecia</taxon>
    </lineage>
</organism>
<dbReference type="Pfam" id="PF00149">
    <property type="entry name" value="Metallophos"/>
    <property type="match status" value="1"/>
</dbReference>
<accession>A0AAW1PD41</accession>
<evidence type="ECO:0000259" key="4">
    <source>
        <dbReference type="Pfam" id="PF00149"/>
    </source>
</evidence>
<keyword evidence="3" id="KW-0812">Transmembrane</keyword>